<evidence type="ECO:0000256" key="1">
    <source>
        <dbReference type="SAM" id="Phobius"/>
    </source>
</evidence>
<reference evidence="3" key="1">
    <citation type="journal article" date="2019" name="Int. J. Syst. Evol. Microbiol.">
        <title>The Global Catalogue of Microorganisms (GCM) 10K type strain sequencing project: providing services to taxonomists for standard genome sequencing and annotation.</title>
        <authorList>
            <consortium name="The Broad Institute Genomics Platform"/>
            <consortium name="The Broad Institute Genome Sequencing Center for Infectious Disease"/>
            <person name="Wu L."/>
            <person name="Ma J."/>
        </authorList>
    </citation>
    <scope>NUCLEOTIDE SEQUENCE [LARGE SCALE GENOMIC DNA]</scope>
    <source>
        <strain evidence="3">CGMCC 1.15407</strain>
    </source>
</reference>
<dbReference type="EMBL" id="BMIU01000003">
    <property type="protein sequence ID" value="GGF23609.1"/>
    <property type="molecule type" value="Genomic_DNA"/>
</dbReference>
<proteinExistence type="predicted"/>
<name>A0ABQ1URY6_9BACT</name>
<evidence type="ECO:0000313" key="2">
    <source>
        <dbReference type="EMBL" id="GGF23609.1"/>
    </source>
</evidence>
<dbReference type="Proteomes" id="UP000647339">
    <property type="component" value="Unassembled WGS sequence"/>
</dbReference>
<keyword evidence="3" id="KW-1185">Reference proteome</keyword>
<gene>
    <name evidence="2" type="ORF">GCM10011339_09610</name>
</gene>
<evidence type="ECO:0008006" key="4">
    <source>
        <dbReference type="Google" id="ProtNLM"/>
    </source>
</evidence>
<sequence>MQNRFNKAMDNHGVSKMKKTLIIIGIVAVLGFGVFAYLGGFKDYSITVMEQKSLHLYGLTYRGTPQDEGLKNTFQKIEAALTDQAEATLHTIYYIEPAGKLDTMNVFVGLDKVNDDVKVNWEEKVIQGEQFLMADLRYNKLVMPRPATIKEDMQDYAEEHRLTLSGIFIDRLLREDHVQVWAPISKKK</sequence>
<organism evidence="2 3">
    <name type="scientific">Echinicola rosea</name>
    <dbReference type="NCBI Taxonomy" id="1807691"/>
    <lineage>
        <taxon>Bacteria</taxon>
        <taxon>Pseudomonadati</taxon>
        <taxon>Bacteroidota</taxon>
        <taxon>Cytophagia</taxon>
        <taxon>Cytophagales</taxon>
        <taxon>Cyclobacteriaceae</taxon>
        <taxon>Echinicola</taxon>
    </lineage>
</organism>
<protein>
    <recommendedName>
        <fullName evidence="4">DUF4825 domain-containing protein</fullName>
    </recommendedName>
</protein>
<keyword evidence="1" id="KW-0472">Membrane</keyword>
<evidence type="ECO:0000313" key="3">
    <source>
        <dbReference type="Proteomes" id="UP000647339"/>
    </source>
</evidence>
<keyword evidence="1" id="KW-1133">Transmembrane helix</keyword>
<keyword evidence="1" id="KW-0812">Transmembrane</keyword>
<feature type="transmembrane region" description="Helical" evidence="1">
    <location>
        <begin position="21"/>
        <end position="41"/>
    </location>
</feature>
<accession>A0ABQ1URY6</accession>
<comment type="caution">
    <text evidence="2">The sequence shown here is derived from an EMBL/GenBank/DDBJ whole genome shotgun (WGS) entry which is preliminary data.</text>
</comment>